<dbReference type="PANTHER" id="PTHR46534">
    <property type="entry name" value="IGGFC_BINDING DOMAIN-CONTAINING PROTEIN"/>
    <property type="match status" value="1"/>
</dbReference>
<dbReference type="EMBL" id="JAWDGP010006633">
    <property type="protein sequence ID" value="KAK3737637.1"/>
    <property type="molecule type" value="Genomic_DNA"/>
</dbReference>
<proteinExistence type="predicted"/>
<keyword evidence="4" id="KW-1185">Reference proteome</keyword>
<dbReference type="AlphaFoldDB" id="A0AAE0Y992"/>
<comment type="caution">
    <text evidence="3">The sequence shown here is derived from an EMBL/GenBank/DDBJ whole genome shotgun (WGS) entry which is preliminary data.</text>
</comment>
<evidence type="ECO:0000256" key="1">
    <source>
        <dbReference type="SAM" id="MobiDB-lite"/>
    </source>
</evidence>
<dbReference type="SUPFAM" id="SSF82895">
    <property type="entry name" value="TSP-1 type 1 repeat"/>
    <property type="match status" value="1"/>
</dbReference>
<feature type="compositionally biased region" description="Basic and acidic residues" evidence="1">
    <location>
        <begin position="447"/>
        <end position="460"/>
    </location>
</feature>
<sequence>MLNILQWAALYSYIIVYEADLLEAAPNSASQTAAGRKFVIFPIPGFQVQPNVSELYINPVGTSAVTVRLKASWLSETFFISRGEVVKMPLPATFRMNATGVYSTAVLLTSDRDVLVRTFHSVSRTETSAVLLHPVQWAGKVYIFPGVKLRFFAVAALKAHTVIRIESIGASASKEEHLQSFEVYLSADTTFQPRLLSASKPVLVYAGYTEIPGPGQPNTLVTNPAVYNDYILPLDRWSSFYILPGEQGTLVITSSSPNVSVTLVYCAHYSLGRNTTTEILQHAGNFTKKPVGVDCPIIVTASAPINVLYSFRLYRKNVVYSVLAVDTYSSTYTFISNNSRQSYKMYIVIKKAKLPGIRMLGIQKSYNSYAREEIVSDYGVYKFRMNRGGKVTVYHTQGEKFGLYILGQTSTGLDFWAPADKGFSKQRWFCIDGFPEPRVGDGIDNDCDNRTDEEPSHTTDLDGDGVVGEDVSWPDAVHGGWGQWQAWYCSSKCDVTEIKRRRRACDSPAPSNGGIWCPGIEFELSGHCIGWSDPCLMNCPDGTWGTNCSRTCPENCLLGKCRGRDGICVEHSCKAGYRGDLCDVPCARNTYGPGCFRFCTQRCLYVDCHPVTGKCSHDPVSVKKLMVLVPVYICFPTAVVVFILKFGKIKSYEELLAILQWKSATLVNRHARLLLSTRGSQESDPVGNGHQPENVLEASVVTPSIVVQGAQEIVNRESDTFGTLFESLARHSTARRSETVTSEQTMDLKL</sequence>
<dbReference type="Pfam" id="PF17517">
    <property type="entry name" value="IgGFc_binding"/>
    <property type="match status" value="1"/>
</dbReference>
<organism evidence="3 4">
    <name type="scientific">Elysia crispata</name>
    <name type="common">lettuce slug</name>
    <dbReference type="NCBI Taxonomy" id="231223"/>
    <lineage>
        <taxon>Eukaryota</taxon>
        <taxon>Metazoa</taxon>
        <taxon>Spiralia</taxon>
        <taxon>Lophotrochozoa</taxon>
        <taxon>Mollusca</taxon>
        <taxon>Gastropoda</taxon>
        <taxon>Heterobranchia</taxon>
        <taxon>Euthyneura</taxon>
        <taxon>Panpulmonata</taxon>
        <taxon>Sacoglossa</taxon>
        <taxon>Placobranchoidea</taxon>
        <taxon>Plakobranchidae</taxon>
        <taxon>Elysia</taxon>
    </lineage>
</organism>
<dbReference type="Proteomes" id="UP001283361">
    <property type="component" value="Unassembled WGS sequence"/>
</dbReference>
<dbReference type="Gene3D" id="2.170.300.10">
    <property type="entry name" value="Tie2 ligand-binding domain superfamily"/>
    <property type="match status" value="1"/>
</dbReference>
<protein>
    <recommendedName>
        <fullName evidence="2">IgGFc-binding protein N-terminal domain-containing protein</fullName>
    </recommendedName>
</protein>
<accession>A0AAE0Y992</accession>
<gene>
    <name evidence="3" type="ORF">RRG08_009331</name>
</gene>
<evidence type="ECO:0000313" key="4">
    <source>
        <dbReference type="Proteomes" id="UP001283361"/>
    </source>
</evidence>
<reference evidence="3" key="1">
    <citation type="journal article" date="2023" name="G3 (Bethesda)">
        <title>A reference genome for the long-term kleptoplast-retaining sea slug Elysia crispata morphotype clarki.</title>
        <authorList>
            <person name="Eastman K.E."/>
            <person name="Pendleton A.L."/>
            <person name="Shaikh M.A."/>
            <person name="Suttiyut T."/>
            <person name="Ogas R."/>
            <person name="Tomko P."/>
            <person name="Gavelis G."/>
            <person name="Widhalm J.R."/>
            <person name="Wisecaver J.H."/>
        </authorList>
    </citation>
    <scope>NUCLEOTIDE SEQUENCE</scope>
    <source>
        <strain evidence="3">ECLA1</strain>
    </source>
</reference>
<dbReference type="PANTHER" id="PTHR46534:SF1">
    <property type="entry name" value="IGGFC-BINDING PROTEIN N-TERMINAL DOMAIN-CONTAINING PROTEIN"/>
    <property type="match status" value="1"/>
</dbReference>
<feature type="domain" description="IgGFc-binding protein N-terminal" evidence="2">
    <location>
        <begin position="129"/>
        <end position="407"/>
    </location>
</feature>
<feature type="region of interest" description="Disordered" evidence="1">
    <location>
        <begin position="442"/>
        <end position="465"/>
    </location>
</feature>
<evidence type="ECO:0000313" key="3">
    <source>
        <dbReference type="EMBL" id="KAK3737637.1"/>
    </source>
</evidence>
<dbReference type="InterPro" id="IPR036383">
    <property type="entry name" value="TSP1_rpt_sf"/>
</dbReference>
<name>A0AAE0Y992_9GAST</name>
<evidence type="ECO:0000259" key="2">
    <source>
        <dbReference type="Pfam" id="PF17517"/>
    </source>
</evidence>
<dbReference type="InterPro" id="IPR035234">
    <property type="entry name" value="IgGFc-bd_N"/>
</dbReference>